<comment type="caution">
    <text evidence="2">The sequence shown here is derived from an EMBL/GenBank/DDBJ whole genome shotgun (WGS) entry which is preliminary data.</text>
</comment>
<reference evidence="2" key="1">
    <citation type="journal article" date="2022" name="G3 (Bethesda)">
        <title>High quality genome of the basidiomycete yeast Dioszegia hungarica PDD-24b-2 isolated from cloud water.</title>
        <authorList>
            <person name="Jarrige D."/>
            <person name="Haridas S."/>
            <person name="Bleykasten-Grosshans C."/>
            <person name="Joly M."/>
            <person name="Nadalig T."/>
            <person name="Sancelme M."/>
            <person name="Vuilleumier S."/>
            <person name="Grigoriev I.V."/>
            <person name="Amato P."/>
            <person name="Bringel F."/>
        </authorList>
    </citation>
    <scope>NUCLEOTIDE SEQUENCE</scope>
    <source>
        <strain evidence="2">PDD-24b-2</strain>
    </source>
</reference>
<organism evidence="2 3">
    <name type="scientific">Dioszegia hungarica</name>
    <dbReference type="NCBI Taxonomy" id="4972"/>
    <lineage>
        <taxon>Eukaryota</taxon>
        <taxon>Fungi</taxon>
        <taxon>Dikarya</taxon>
        <taxon>Basidiomycota</taxon>
        <taxon>Agaricomycotina</taxon>
        <taxon>Tremellomycetes</taxon>
        <taxon>Tremellales</taxon>
        <taxon>Bulleribasidiaceae</taxon>
        <taxon>Dioszegia</taxon>
    </lineage>
</organism>
<accession>A0AA38H3C4</accession>
<keyword evidence="1" id="KW-1133">Transmembrane helix</keyword>
<keyword evidence="1" id="KW-0472">Membrane</keyword>
<evidence type="ECO:0000313" key="3">
    <source>
        <dbReference type="Proteomes" id="UP001164286"/>
    </source>
</evidence>
<dbReference type="RefSeq" id="XP_052943085.1">
    <property type="nucleotide sequence ID" value="XM_053090521.1"/>
</dbReference>
<dbReference type="EMBL" id="JAKWFO010000011">
    <property type="protein sequence ID" value="KAI9633308.1"/>
    <property type="molecule type" value="Genomic_DNA"/>
</dbReference>
<feature type="transmembrane region" description="Helical" evidence="1">
    <location>
        <begin position="37"/>
        <end position="59"/>
    </location>
</feature>
<evidence type="ECO:0000256" key="1">
    <source>
        <dbReference type="SAM" id="Phobius"/>
    </source>
</evidence>
<protein>
    <submittedName>
        <fullName evidence="2">Uncharacterized protein</fullName>
    </submittedName>
</protein>
<gene>
    <name evidence="2" type="ORF">MKK02DRAFT_39287</name>
</gene>
<proteinExistence type="predicted"/>
<evidence type="ECO:0000313" key="2">
    <source>
        <dbReference type="EMBL" id="KAI9633308.1"/>
    </source>
</evidence>
<keyword evidence="3" id="KW-1185">Reference proteome</keyword>
<dbReference type="AlphaFoldDB" id="A0AA38H3C4"/>
<keyword evidence="1" id="KW-0812">Transmembrane</keyword>
<sequence>MIDWVVNKKPVIRQKQIALQAEQGKNLVYLRGARSKVYFTLPSLLAPCLLFTLSRFFIAPYPDDSLLYMLPAHSLALALANRCYFASTQTGAYMVLWSAAFLGSGFQLIQYARVSLAPAATCLFLA</sequence>
<name>A0AA38H3C4_9TREE</name>
<dbReference type="Proteomes" id="UP001164286">
    <property type="component" value="Unassembled WGS sequence"/>
</dbReference>
<dbReference type="GeneID" id="77729726"/>
<feature type="transmembrane region" description="Helical" evidence="1">
    <location>
        <begin position="91"/>
        <end position="109"/>
    </location>
</feature>